<dbReference type="PANTHER" id="PTHR18839:SF0">
    <property type="entry name" value="MITOTIC INTERACTOR AND SUBSTRATE OF PLK1 ISOFORM X1-RELATED"/>
    <property type="match status" value="1"/>
</dbReference>
<comment type="caution">
    <text evidence="4">The sequence shown here is derived from an EMBL/GenBank/DDBJ whole genome shotgun (WGS) entry which is preliminary data.</text>
</comment>
<feature type="region of interest" description="Disordered" evidence="2">
    <location>
        <begin position="309"/>
        <end position="329"/>
    </location>
</feature>
<dbReference type="PANTHER" id="PTHR18839">
    <property type="entry name" value="MITOTIC INTERACTOR AND SUBSTRATE OF PLK1 MISP FAMILY MEMBER"/>
    <property type="match status" value="1"/>
</dbReference>
<evidence type="ECO:0000313" key="4">
    <source>
        <dbReference type="EMBL" id="KAK7929957.1"/>
    </source>
</evidence>
<evidence type="ECO:0000259" key="3">
    <source>
        <dbReference type="Pfam" id="PF15304"/>
    </source>
</evidence>
<dbReference type="InterPro" id="IPR042779">
    <property type="entry name" value="MISP/MISP3-like"/>
</dbReference>
<keyword evidence="1" id="KW-0175">Coiled coil</keyword>
<organism evidence="4 5">
    <name type="scientific">Mugilogobius chulae</name>
    <name type="common">yellowstripe goby</name>
    <dbReference type="NCBI Taxonomy" id="88201"/>
    <lineage>
        <taxon>Eukaryota</taxon>
        <taxon>Metazoa</taxon>
        <taxon>Chordata</taxon>
        <taxon>Craniata</taxon>
        <taxon>Vertebrata</taxon>
        <taxon>Euteleostomi</taxon>
        <taxon>Actinopterygii</taxon>
        <taxon>Neopterygii</taxon>
        <taxon>Teleostei</taxon>
        <taxon>Neoteleostei</taxon>
        <taxon>Acanthomorphata</taxon>
        <taxon>Gobiaria</taxon>
        <taxon>Gobiiformes</taxon>
        <taxon>Gobioidei</taxon>
        <taxon>Gobiidae</taxon>
        <taxon>Gobionellinae</taxon>
        <taxon>Mugilogobius</taxon>
    </lineage>
</organism>
<evidence type="ECO:0000256" key="2">
    <source>
        <dbReference type="SAM" id="MobiDB-lite"/>
    </source>
</evidence>
<protein>
    <recommendedName>
        <fullName evidence="3">A-kinase anchor protein 2 C-terminal domain-containing protein</fullName>
    </recommendedName>
</protein>
<sequence>MKRDTQTIQLLNHVQDKLHKQDVLNENLQESLNQLKQEVQQEKQERAEREGELRRTKEERHLLQERSSALEQDLRRTKEERHLLERIAACSCSVILPNDYPQHWSSLLRITVDVRLNVCGTEAAELDWLKAKDTVCFQLSTSAQLVPMETKPTAYHSLDEWVSESQISAGATIYNPSAQDKKAPTGQPEEENIDKEDASETKLPDMYETTLERSAETQNMTKGESTSCEEFLPPPADFCDLTLEEVSSQDLSIKVVSVDLTAENDVSNPLNYMDNSHKRHTDAEFQHVSDATFFSYGVTDSMSTVVTRESTENKSEDIMPIPPFAGESEGEENLEDLFNLDNKYKPSESNSEALPEPEVSDFKQQNDPSPQHVLPPVSDIPLSQDYLDDACNVEVDNCENTVDVSKQQEALCLQCELPPLGVNQEATQQVLSQPSPPLSTVSIEPANPAAVREGSAEVIRESRVGHGIGEGESRQISAENRQYKVSETEAQIRRVLESNQEQKSEKSRLVSFQLSTMESDSCDESDSGVSADFSPGSTLESSSSSTLVLKETPIEREIRRAVEREHSLRRSRGLPNPPSAPEYVEIPLRKAVFRPSLPLTKSERCQGKDKLFAGKKMQQNIYEETQREQDLVKLGKIPGFYDKGTVRQLKERKQLFEAFQKPKDSVKSTSVSIVNDISILENDSLCNKVTKNETNSRNDVNLKNTIVVPEAKTCQIIIIENNSDVPSKRLNTNRDVITVVDSSKEKAKKVEDVTDLDLPLKENPFFKLRSSTSVVKVEQDIREAQERERELRNQRINLYGTRVEGKEGREATIEEHSGSLSSMKAVPVQALPDPSQNEVTTTTTAARNSSGKLGVWPPAAAQKNHHTQVQHCPRTPRQKTPLVQRWESGLINVQDD</sequence>
<feature type="region of interest" description="Disordered" evidence="2">
    <location>
        <begin position="341"/>
        <end position="374"/>
    </location>
</feature>
<feature type="region of interest" description="Disordered" evidence="2">
    <location>
        <begin position="496"/>
        <end position="548"/>
    </location>
</feature>
<feature type="region of interest" description="Disordered" evidence="2">
    <location>
        <begin position="40"/>
        <end position="59"/>
    </location>
</feature>
<name>A0AAW0PT93_9GOBI</name>
<dbReference type="InterPro" id="IPR029304">
    <property type="entry name" value="AKAP2_C"/>
</dbReference>
<accession>A0AAW0PT93</accession>
<keyword evidence="5" id="KW-1185">Reference proteome</keyword>
<feature type="compositionally biased region" description="Low complexity" evidence="2">
    <location>
        <begin position="537"/>
        <end position="547"/>
    </location>
</feature>
<dbReference type="Pfam" id="PF15304">
    <property type="entry name" value="AKAP2_C"/>
    <property type="match status" value="1"/>
</dbReference>
<feature type="domain" description="A-kinase anchor protein 2 C-terminal" evidence="3">
    <location>
        <begin position="764"/>
        <end position="890"/>
    </location>
</feature>
<feature type="compositionally biased region" description="Basic and acidic residues" evidence="2">
    <location>
        <begin position="496"/>
        <end position="508"/>
    </location>
</feature>
<feature type="compositionally biased region" description="Polar residues" evidence="2">
    <location>
        <begin position="834"/>
        <end position="851"/>
    </location>
</feature>
<dbReference type="EMBL" id="JBBPFD010000004">
    <property type="protein sequence ID" value="KAK7929957.1"/>
    <property type="molecule type" value="Genomic_DNA"/>
</dbReference>
<feature type="region of interest" description="Disordered" evidence="2">
    <location>
        <begin position="832"/>
        <end position="882"/>
    </location>
</feature>
<gene>
    <name evidence="4" type="ORF">WMY93_006352</name>
</gene>
<reference evidence="5" key="1">
    <citation type="submission" date="2024-04" db="EMBL/GenBank/DDBJ databases">
        <title>Salinicola lusitanus LLJ914,a marine bacterium isolated from the Okinawa Trough.</title>
        <authorList>
            <person name="Li J."/>
        </authorList>
    </citation>
    <scope>NUCLEOTIDE SEQUENCE [LARGE SCALE GENOMIC DNA]</scope>
</reference>
<feature type="region of interest" description="Disordered" evidence="2">
    <location>
        <begin position="174"/>
        <end position="198"/>
    </location>
</feature>
<dbReference type="AlphaFoldDB" id="A0AAW0PT93"/>
<proteinExistence type="predicted"/>
<evidence type="ECO:0000313" key="5">
    <source>
        <dbReference type="Proteomes" id="UP001460270"/>
    </source>
</evidence>
<dbReference type="Proteomes" id="UP001460270">
    <property type="component" value="Unassembled WGS sequence"/>
</dbReference>
<feature type="compositionally biased region" description="Polar residues" evidence="2">
    <location>
        <begin position="510"/>
        <end position="519"/>
    </location>
</feature>
<evidence type="ECO:0000256" key="1">
    <source>
        <dbReference type="ARBA" id="ARBA00023054"/>
    </source>
</evidence>